<keyword evidence="3" id="KW-1185">Reference proteome</keyword>
<gene>
    <name evidence="2" type="ORF">SteCoe_1903</name>
</gene>
<sequence length="165" mass="19063">MLSPKNMKKVKHPSKLSKLNHASPVKALSKPFRKKENNISHKAINRLSGIESLKSSNNSLKVFPMKFRNTSVEQDLEKLENLTNKNSIARYDWLSIEKKLIELNAKKRLSPIVESDSVNQKFIGNSVDFSMNSIDLLKKYEKCSDLALVKRLKFNERDKYLERSL</sequence>
<evidence type="ECO:0000313" key="3">
    <source>
        <dbReference type="Proteomes" id="UP000187209"/>
    </source>
</evidence>
<feature type="region of interest" description="Disordered" evidence="1">
    <location>
        <begin position="1"/>
        <end position="34"/>
    </location>
</feature>
<dbReference type="Proteomes" id="UP000187209">
    <property type="component" value="Unassembled WGS sequence"/>
</dbReference>
<name>A0A1R2D0V0_9CILI</name>
<reference evidence="2 3" key="1">
    <citation type="submission" date="2016-11" db="EMBL/GenBank/DDBJ databases">
        <title>The macronuclear genome of Stentor coeruleus: a giant cell with tiny introns.</title>
        <authorList>
            <person name="Slabodnick M."/>
            <person name="Ruby J.G."/>
            <person name="Reiff S.B."/>
            <person name="Swart E.C."/>
            <person name="Gosai S."/>
            <person name="Prabakaran S."/>
            <person name="Witkowska E."/>
            <person name="Larue G.E."/>
            <person name="Fisher S."/>
            <person name="Freeman R.M."/>
            <person name="Gunawardena J."/>
            <person name="Chu W."/>
            <person name="Stover N.A."/>
            <person name="Gregory B.D."/>
            <person name="Nowacki M."/>
            <person name="Derisi J."/>
            <person name="Roy S.W."/>
            <person name="Marshall W.F."/>
            <person name="Sood P."/>
        </authorList>
    </citation>
    <scope>NUCLEOTIDE SEQUENCE [LARGE SCALE GENOMIC DNA]</scope>
    <source>
        <strain evidence="2">WM001</strain>
    </source>
</reference>
<organism evidence="2 3">
    <name type="scientific">Stentor coeruleus</name>
    <dbReference type="NCBI Taxonomy" id="5963"/>
    <lineage>
        <taxon>Eukaryota</taxon>
        <taxon>Sar</taxon>
        <taxon>Alveolata</taxon>
        <taxon>Ciliophora</taxon>
        <taxon>Postciliodesmatophora</taxon>
        <taxon>Heterotrichea</taxon>
        <taxon>Heterotrichida</taxon>
        <taxon>Stentoridae</taxon>
        <taxon>Stentor</taxon>
    </lineage>
</organism>
<proteinExistence type="predicted"/>
<dbReference type="EMBL" id="MPUH01000020">
    <property type="protein sequence ID" value="OMJ94875.1"/>
    <property type="molecule type" value="Genomic_DNA"/>
</dbReference>
<dbReference type="AlphaFoldDB" id="A0A1R2D0V0"/>
<evidence type="ECO:0000313" key="2">
    <source>
        <dbReference type="EMBL" id="OMJ94875.1"/>
    </source>
</evidence>
<accession>A0A1R2D0V0</accession>
<protein>
    <submittedName>
        <fullName evidence="2">Uncharacterized protein</fullName>
    </submittedName>
</protein>
<evidence type="ECO:0000256" key="1">
    <source>
        <dbReference type="SAM" id="MobiDB-lite"/>
    </source>
</evidence>
<comment type="caution">
    <text evidence="2">The sequence shown here is derived from an EMBL/GenBank/DDBJ whole genome shotgun (WGS) entry which is preliminary data.</text>
</comment>
<feature type="compositionally biased region" description="Basic residues" evidence="1">
    <location>
        <begin position="1"/>
        <end position="15"/>
    </location>
</feature>